<dbReference type="Proteomes" id="UP001266305">
    <property type="component" value="Unassembled WGS sequence"/>
</dbReference>
<dbReference type="EMBL" id="JASSZA010000016">
    <property type="protein sequence ID" value="KAK2090734.1"/>
    <property type="molecule type" value="Genomic_DNA"/>
</dbReference>
<protein>
    <submittedName>
        <fullName evidence="5">Uncharacterized protein</fullName>
    </submittedName>
</protein>
<keyword evidence="3" id="KW-0597">Phosphoprotein</keyword>
<evidence type="ECO:0000313" key="5">
    <source>
        <dbReference type="EMBL" id="KAK2090734.1"/>
    </source>
</evidence>
<sequence length="229" mass="24971">MTEAIVSDMVGHQDRGEVPAMDEHVCMKLYQNQLWFKVRKMGWMAPRVEGLLEEEWKEEEEAMAKAEESLVGSFSGPASGVQQFKADSISQPASGNTFSHRSMVSMLGKEFGDVGEAKGGSTMGSQFLEQFKTAQALAQLAVQHSQTGSNTTSSWDMGSMTQSPLLVQYDLMYLNDSTVHSPFTKCQAFTPSSTMMEVFLQEKSPAVATSTAAPPPQSSPLLRKSTLAP</sequence>
<evidence type="ECO:0000256" key="3">
    <source>
        <dbReference type="ARBA" id="ARBA00022553"/>
    </source>
</evidence>
<dbReference type="PANTHER" id="PTHR16308">
    <property type="entry name" value="UBIQUITIN ASSOCIATED PROTEIN 2-LIKE/LINGERER"/>
    <property type="match status" value="1"/>
</dbReference>
<gene>
    <name evidence="5" type="ORF">P7K49_030018</name>
</gene>
<proteinExistence type="predicted"/>
<feature type="region of interest" description="Disordered" evidence="4">
    <location>
        <begin position="205"/>
        <end position="229"/>
    </location>
</feature>
<name>A0ABQ9U0Z9_SAGOE</name>
<keyword evidence="6" id="KW-1185">Reference proteome</keyword>
<evidence type="ECO:0000313" key="6">
    <source>
        <dbReference type="Proteomes" id="UP001266305"/>
    </source>
</evidence>
<comment type="subcellular location">
    <subcellularLocation>
        <location evidence="1">Cytoplasm</location>
    </subcellularLocation>
</comment>
<evidence type="ECO:0000256" key="4">
    <source>
        <dbReference type="SAM" id="MobiDB-lite"/>
    </source>
</evidence>
<reference evidence="5 6" key="1">
    <citation type="submission" date="2023-05" db="EMBL/GenBank/DDBJ databases">
        <title>B98-5 Cell Line De Novo Hybrid Assembly: An Optical Mapping Approach.</title>
        <authorList>
            <person name="Kananen K."/>
            <person name="Auerbach J.A."/>
            <person name="Kautto E."/>
            <person name="Blachly J.S."/>
        </authorList>
    </citation>
    <scope>NUCLEOTIDE SEQUENCE [LARGE SCALE GENOMIC DNA]</scope>
    <source>
        <strain evidence="5">B95-8</strain>
        <tissue evidence="5">Cell line</tissue>
    </source>
</reference>
<dbReference type="PANTHER" id="PTHR16308:SF18">
    <property type="entry name" value="UBIQUITIN-ASSOCIATED PROTEIN 2-LIKE"/>
    <property type="match status" value="1"/>
</dbReference>
<dbReference type="InterPro" id="IPR051833">
    <property type="entry name" value="TC-DDR_regulator"/>
</dbReference>
<evidence type="ECO:0000256" key="1">
    <source>
        <dbReference type="ARBA" id="ARBA00004496"/>
    </source>
</evidence>
<comment type="caution">
    <text evidence="5">The sequence shown here is derived from an EMBL/GenBank/DDBJ whole genome shotgun (WGS) entry which is preliminary data.</text>
</comment>
<evidence type="ECO:0000256" key="2">
    <source>
        <dbReference type="ARBA" id="ARBA00022490"/>
    </source>
</evidence>
<accession>A0ABQ9U0Z9</accession>
<organism evidence="5 6">
    <name type="scientific">Saguinus oedipus</name>
    <name type="common">Cotton-top tamarin</name>
    <name type="synonym">Oedipomidas oedipus</name>
    <dbReference type="NCBI Taxonomy" id="9490"/>
    <lineage>
        <taxon>Eukaryota</taxon>
        <taxon>Metazoa</taxon>
        <taxon>Chordata</taxon>
        <taxon>Craniata</taxon>
        <taxon>Vertebrata</taxon>
        <taxon>Euteleostomi</taxon>
        <taxon>Mammalia</taxon>
        <taxon>Eutheria</taxon>
        <taxon>Euarchontoglires</taxon>
        <taxon>Primates</taxon>
        <taxon>Haplorrhini</taxon>
        <taxon>Platyrrhini</taxon>
        <taxon>Cebidae</taxon>
        <taxon>Callitrichinae</taxon>
        <taxon>Saguinus</taxon>
    </lineage>
</organism>
<keyword evidence="2" id="KW-0963">Cytoplasm</keyword>